<evidence type="ECO:0000256" key="1">
    <source>
        <dbReference type="SAM" id="SignalP"/>
    </source>
</evidence>
<organism evidence="2 3">
    <name type="scientific">Anopheles maculatus</name>
    <dbReference type="NCBI Taxonomy" id="74869"/>
    <lineage>
        <taxon>Eukaryota</taxon>
        <taxon>Metazoa</taxon>
        <taxon>Ecdysozoa</taxon>
        <taxon>Arthropoda</taxon>
        <taxon>Hexapoda</taxon>
        <taxon>Insecta</taxon>
        <taxon>Pterygota</taxon>
        <taxon>Neoptera</taxon>
        <taxon>Endopterygota</taxon>
        <taxon>Diptera</taxon>
        <taxon>Nematocera</taxon>
        <taxon>Culicoidea</taxon>
        <taxon>Culicidae</taxon>
        <taxon>Anophelinae</taxon>
        <taxon>Anopheles</taxon>
        <taxon>Anopheles maculatus group</taxon>
    </lineage>
</organism>
<protein>
    <submittedName>
        <fullName evidence="2">Uncharacterized protein</fullName>
    </submittedName>
</protein>
<keyword evidence="3" id="KW-1185">Reference proteome</keyword>
<proteinExistence type="predicted"/>
<feature type="chain" id="PRO_5008135972" evidence="1">
    <location>
        <begin position="23"/>
        <end position="133"/>
    </location>
</feature>
<sequence length="133" mass="15603">MTLKWLLMWGACGIAMFTSSTAEGFLLEYQDELANISTQVVREVTNSWADNSELNGLFNRRILAQVGEATVQMRYRDELVAELLENGRNSLSDVCWEFLEEYYAFYRALWGVDLRNCVREAYQDLEYDRLDRF</sequence>
<dbReference type="EnsemblMetazoa" id="AMAM008991-RA">
    <property type="protein sequence ID" value="AMAM008991-PA"/>
    <property type="gene ID" value="AMAM008991"/>
</dbReference>
<keyword evidence="1" id="KW-0732">Signal</keyword>
<accession>A0A182SL83</accession>
<evidence type="ECO:0000313" key="3">
    <source>
        <dbReference type="Proteomes" id="UP000075901"/>
    </source>
</evidence>
<reference evidence="3" key="1">
    <citation type="submission" date="2013-09" db="EMBL/GenBank/DDBJ databases">
        <title>The Genome Sequence of Anopheles maculatus species B.</title>
        <authorList>
            <consortium name="The Broad Institute Genomics Platform"/>
            <person name="Neafsey D.E."/>
            <person name="Besansky N."/>
            <person name="Howell P."/>
            <person name="Walton C."/>
            <person name="Young S.K."/>
            <person name="Zeng Q."/>
            <person name="Gargeya S."/>
            <person name="Fitzgerald M."/>
            <person name="Haas B."/>
            <person name="Abouelleil A."/>
            <person name="Allen A.W."/>
            <person name="Alvarado L."/>
            <person name="Arachchi H.M."/>
            <person name="Berlin A.M."/>
            <person name="Chapman S.B."/>
            <person name="Gainer-Dewar J."/>
            <person name="Goldberg J."/>
            <person name="Griggs A."/>
            <person name="Gujja S."/>
            <person name="Hansen M."/>
            <person name="Howarth C."/>
            <person name="Imamovic A."/>
            <person name="Ireland A."/>
            <person name="Larimer J."/>
            <person name="McCowan C."/>
            <person name="Murphy C."/>
            <person name="Pearson M."/>
            <person name="Poon T.W."/>
            <person name="Priest M."/>
            <person name="Roberts A."/>
            <person name="Saif S."/>
            <person name="Shea T."/>
            <person name="Sisk P."/>
            <person name="Sykes S."/>
            <person name="Wortman J."/>
            <person name="Nusbaum C."/>
            <person name="Birren B."/>
        </authorList>
    </citation>
    <scope>NUCLEOTIDE SEQUENCE [LARGE SCALE GENOMIC DNA]</scope>
    <source>
        <strain evidence="3">maculatus3</strain>
    </source>
</reference>
<dbReference type="AlphaFoldDB" id="A0A182SL83"/>
<dbReference type="VEuPathDB" id="VectorBase:AMAM008991"/>
<feature type="signal peptide" evidence="1">
    <location>
        <begin position="1"/>
        <end position="22"/>
    </location>
</feature>
<reference evidence="2" key="2">
    <citation type="submission" date="2020-05" db="UniProtKB">
        <authorList>
            <consortium name="EnsemblMetazoa"/>
        </authorList>
    </citation>
    <scope>IDENTIFICATION</scope>
    <source>
        <strain evidence="2">maculatus3</strain>
    </source>
</reference>
<evidence type="ECO:0000313" key="2">
    <source>
        <dbReference type="EnsemblMetazoa" id="AMAM008991-PA"/>
    </source>
</evidence>
<name>A0A182SL83_9DIPT</name>
<dbReference type="Proteomes" id="UP000075901">
    <property type="component" value="Unassembled WGS sequence"/>
</dbReference>